<gene>
    <name evidence="6" type="ORF">EG352_05115</name>
</gene>
<evidence type="ECO:0000256" key="3">
    <source>
        <dbReference type="ARBA" id="ARBA00023163"/>
    </source>
</evidence>
<evidence type="ECO:0000256" key="4">
    <source>
        <dbReference type="SAM" id="Phobius"/>
    </source>
</evidence>
<evidence type="ECO:0000256" key="1">
    <source>
        <dbReference type="ARBA" id="ARBA00023015"/>
    </source>
</evidence>
<evidence type="ECO:0000313" key="6">
    <source>
        <dbReference type="EMBL" id="AZB17192.1"/>
    </source>
</evidence>
<name>A0AAD0YU49_CHRID</name>
<dbReference type="SMART" id="SM00342">
    <property type="entry name" value="HTH_ARAC"/>
    <property type="match status" value="1"/>
</dbReference>
<keyword evidence="4" id="KW-1133">Transmembrane helix</keyword>
<sequence>MIPAKKTLTFLIFYCITVYSQNNFNLKKSGKMDEPPKKDQWDFVHLKLTDENANILLQSSSYFSSFSKTLQLSRMAEIAMQKKEYSKAITLFDLCQKDSEFMQKSFSREFVWLRKAEAFTFISQPDSAFFYIDRLAKAHTGVEYTHEGKLKIYYLLSINYENLNNSQKAYEFAKMSLSEIAKKKQWDDDSKNFPGGYEQQGIKKLSEETVKENRKNSLLLIALILFSSGSVTFMLGYRYYKKKKEATLVLPQKINIIYNFEAPEKNEKTDHIAIDNELVNRILRKLDTLESSEKFLSNNFKLSHVAKQLNTNTAYLSQIINQHKGVTFSEYTNNLRIDYVLRQLHENSRFCKYTIQTIAEEIGYKSSTTFIKAFKDRVQMTPSDYIKQIENFREYENITI</sequence>
<protein>
    <submittedName>
        <fullName evidence="6">AraC family transcriptional regulator</fullName>
    </submittedName>
</protein>
<feature type="domain" description="HTH araC/xylS-type" evidence="5">
    <location>
        <begin position="280"/>
        <end position="388"/>
    </location>
</feature>
<dbReference type="InterPro" id="IPR018060">
    <property type="entry name" value="HTH_AraC"/>
</dbReference>
<proteinExistence type="predicted"/>
<dbReference type="Pfam" id="PF12833">
    <property type="entry name" value="HTH_18"/>
    <property type="match status" value="1"/>
</dbReference>
<keyword evidence="3" id="KW-0804">Transcription</keyword>
<keyword evidence="4" id="KW-0472">Membrane</keyword>
<keyword evidence="4" id="KW-0812">Transmembrane</keyword>
<accession>A0AAD0YU49</accession>
<dbReference type="AlphaFoldDB" id="A0AAD0YU49"/>
<evidence type="ECO:0000313" key="7">
    <source>
        <dbReference type="Proteomes" id="UP000269015"/>
    </source>
</evidence>
<feature type="transmembrane region" description="Helical" evidence="4">
    <location>
        <begin position="218"/>
        <end position="237"/>
    </location>
</feature>
<evidence type="ECO:0000259" key="5">
    <source>
        <dbReference type="PROSITE" id="PS01124"/>
    </source>
</evidence>
<dbReference type="Gene3D" id="1.25.40.10">
    <property type="entry name" value="Tetratricopeptide repeat domain"/>
    <property type="match status" value="1"/>
</dbReference>
<evidence type="ECO:0000256" key="2">
    <source>
        <dbReference type="ARBA" id="ARBA00023125"/>
    </source>
</evidence>
<keyword evidence="2" id="KW-0238">DNA-binding</keyword>
<dbReference type="Proteomes" id="UP000269015">
    <property type="component" value="Chromosome"/>
</dbReference>
<dbReference type="PANTHER" id="PTHR43280:SF2">
    <property type="entry name" value="HTH-TYPE TRANSCRIPTIONAL REGULATOR EXSA"/>
    <property type="match status" value="1"/>
</dbReference>
<dbReference type="InterPro" id="IPR011990">
    <property type="entry name" value="TPR-like_helical_dom_sf"/>
</dbReference>
<reference evidence="6 7" key="1">
    <citation type="submission" date="2018-11" db="EMBL/GenBank/DDBJ databases">
        <title>Proposal to divide the Flavobacteriaceae and reorganize its genera based on Amino Acid Identity values calculated from whole genome sequences.</title>
        <authorList>
            <person name="Nicholson A.C."/>
            <person name="Gulvik C.A."/>
            <person name="Whitney A.M."/>
            <person name="Humrighouse B.W."/>
            <person name="Bell M."/>
            <person name="Holmes B."/>
            <person name="Steigerwalt A.G."/>
            <person name="Villarma A."/>
            <person name="Sheth M."/>
            <person name="Batra D."/>
            <person name="Pryor J."/>
            <person name="Bernardet J.-F."/>
            <person name="Hugo C."/>
            <person name="Kampfer P."/>
            <person name="Newman J."/>
            <person name="McQuiston J.R."/>
        </authorList>
    </citation>
    <scope>NUCLEOTIDE SEQUENCE [LARGE SCALE GENOMIC DNA]</scope>
    <source>
        <strain evidence="6 7">H5559</strain>
    </source>
</reference>
<dbReference type="GO" id="GO:0003700">
    <property type="term" value="F:DNA-binding transcription factor activity"/>
    <property type="evidence" value="ECO:0007669"/>
    <property type="project" value="InterPro"/>
</dbReference>
<dbReference type="PANTHER" id="PTHR43280">
    <property type="entry name" value="ARAC-FAMILY TRANSCRIPTIONAL REGULATOR"/>
    <property type="match status" value="1"/>
</dbReference>
<dbReference type="PROSITE" id="PS01124">
    <property type="entry name" value="HTH_ARAC_FAMILY_2"/>
    <property type="match status" value="1"/>
</dbReference>
<dbReference type="InterPro" id="IPR009057">
    <property type="entry name" value="Homeodomain-like_sf"/>
</dbReference>
<keyword evidence="1" id="KW-0805">Transcription regulation</keyword>
<dbReference type="SUPFAM" id="SSF46689">
    <property type="entry name" value="Homeodomain-like"/>
    <property type="match status" value="1"/>
</dbReference>
<dbReference type="Gene3D" id="1.10.10.60">
    <property type="entry name" value="Homeodomain-like"/>
    <property type="match status" value="2"/>
</dbReference>
<dbReference type="GO" id="GO:0043565">
    <property type="term" value="F:sequence-specific DNA binding"/>
    <property type="evidence" value="ECO:0007669"/>
    <property type="project" value="InterPro"/>
</dbReference>
<dbReference type="SUPFAM" id="SSF48452">
    <property type="entry name" value="TPR-like"/>
    <property type="match status" value="1"/>
</dbReference>
<organism evidence="6 7">
    <name type="scientific">Chryseobacterium indologenes</name>
    <name type="common">Flavobacterium indologenes</name>
    <dbReference type="NCBI Taxonomy" id="253"/>
    <lineage>
        <taxon>Bacteria</taxon>
        <taxon>Pseudomonadati</taxon>
        <taxon>Bacteroidota</taxon>
        <taxon>Flavobacteriia</taxon>
        <taxon>Flavobacteriales</taxon>
        <taxon>Weeksellaceae</taxon>
        <taxon>Chryseobacterium group</taxon>
        <taxon>Chryseobacterium</taxon>
    </lineage>
</organism>
<dbReference type="EMBL" id="CP033930">
    <property type="protein sequence ID" value="AZB17192.1"/>
    <property type="molecule type" value="Genomic_DNA"/>
</dbReference>